<sequence>MCTPFLSRCTPFLSPRALSSLSRRAAERGSFLSPITSYHCLSPLLSLPIAPYPRLSPPIIAYPHPLLSQPIPSYPRPLISPLRLRVPPFTLSSLSKSPKILVTLWLSIV</sequence>
<proteinExistence type="predicted"/>
<reference evidence="1 2" key="1">
    <citation type="submission" date="2011-04" db="EMBL/GenBank/DDBJ databases">
        <authorList>
            <person name="Muzny D."/>
            <person name="Qin X."/>
            <person name="Deng J."/>
            <person name="Jiang H."/>
            <person name="Liu Y."/>
            <person name="Qu J."/>
            <person name="Song X.-Z."/>
            <person name="Zhang L."/>
            <person name="Thornton R."/>
            <person name="Coyle M."/>
            <person name="Francisco L."/>
            <person name="Jackson L."/>
            <person name="Javaid M."/>
            <person name="Korchina V."/>
            <person name="Kovar C."/>
            <person name="Mata R."/>
            <person name="Mathew T."/>
            <person name="Ngo R."/>
            <person name="Nguyen L."/>
            <person name="Nguyen N."/>
            <person name="Okwuonu G."/>
            <person name="Ongeri F."/>
            <person name="Pham C."/>
            <person name="Simmons D."/>
            <person name="Wilczek-Boney K."/>
            <person name="Hale W."/>
            <person name="Jakkamsetti A."/>
            <person name="Pham P."/>
            <person name="Ruth R."/>
            <person name="San Lucas F."/>
            <person name="Warren J."/>
            <person name="Zhang J."/>
            <person name="Zhao Z."/>
            <person name="Zhou C."/>
            <person name="Zhu D."/>
            <person name="Lee S."/>
            <person name="Bess C."/>
            <person name="Blankenburg K."/>
            <person name="Forbes L."/>
            <person name="Fu Q."/>
            <person name="Gubbala S."/>
            <person name="Hirani K."/>
            <person name="Jayaseelan J.C."/>
            <person name="Lara F."/>
            <person name="Munidasa M."/>
            <person name="Palculict T."/>
            <person name="Patil S."/>
            <person name="Pu L.-L."/>
            <person name="Saada N."/>
            <person name="Tang L."/>
            <person name="Weissenberger G."/>
            <person name="Zhu Y."/>
            <person name="Hemphill L."/>
            <person name="Shang Y."/>
            <person name="Youmans B."/>
            <person name="Ayvaz T."/>
            <person name="Ross M."/>
            <person name="Santibanez J."/>
            <person name="Aqrawi P."/>
            <person name="Gross S."/>
            <person name="Joshi V."/>
            <person name="Fowler G."/>
            <person name="Nazareth L."/>
            <person name="Reid J."/>
            <person name="Worley K."/>
            <person name="Petrosino J."/>
            <person name="Highlander S."/>
            <person name="Gibbs R."/>
        </authorList>
    </citation>
    <scope>NUCLEOTIDE SEQUENCE [LARGE SCALE GENOMIC DNA]</scope>
    <source>
        <strain evidence="1 2">DSM 3688</strain>
    </source>
</reference>
<dbReference type="Proteomes" id="UP000007820">
    <property type="component" value="Unassembled WGS sequence"/>
</dbReference>
<organism evidence="1 2">
    <name type="scientific">Prevotella dentalis (strain ATCC 49559 / DSM 3688 / JCM 13448 / NCTC 12043 / ES 2772)</name>
    <name type="common">Mitsuokella dentalis</name>
    <dbReference type="NCBI Taxonomy" id="908937"/>
    <lineage>
        <taxon>Bacteria</taxon>
        <taxon>Pseudomonadati</taxon>
        <taxon>Bacteroidota</taxon>
        <taxon>Bacteroidia</taxon>
        <taxon>Bacteroidales</taxon>
        <taxon>Prevotellaceae</taxon>
        <taxon>Prevotella</taxon>
    </lineage>
</organism>
<dbReference type="EMBL" id="AFPW01000005">
    <property type="protein sequence ID" value="EGQ16955.1"/>
    <property type="molecule type" value="Genomic_DNA"/>
</dbReference>
<name>F9D0D9_PREDD</name>
<dbReference type="AlphaFoldDB" id="F9D0D9"/>
<comment type="caution">
    <text evidence="1">The sequence shown here is derived from an EMBL/GenBank/DDBJ whole genome shotgun (WGS) entry which is preliminary data.</text>
</comment>
<protein>
    <submittedName>
        <fullName evidence="1">Uncharacterized protein</fullName>
    </submittedName>
</protein>
<evidence type="ECO:0000313" key="2">
    <source>
        <dbReference type="Proteomes" id="UP000007820"/>
    </source>
</evidence>
<accession>F9D0D9</accession>
<gene>
    <name evidence="1" type="ORF">HMPREF9136_0317</name>
</gene>
<evidence type="ECO:0000313" key="1">
    <source>
        <dbReference type="EMBL" id="EGQ16955.1"/>
    </source>
</evidence>